<dbReference type="PANTHER" id="PTHR23226">
    <property type="entry name" value="ZINC FINGER AND SCAN DOMAIN-CONTAINING"/>
    <property type="match status" value="1"/>
</dbReference>
<organism evidence="7">
    <name type="scientific">Petromyzon marinus</name>
    <name type="common">Sea lamprey</name>
    <dbReference type="NCBI Taxonomy" id="7757"/>
    <lineage>
        <taxon>Eukaryota</taxon>
        <taxon>Metazoa</taxon>
        <taxon>Chordata</taxon>
        <taxon>Craniata</taxon>
        <taxon>Vertebrata</taxon>
        <taxon>Cyclostomata</taxon>
        <taxon>Hyperoartia</taxon>
        <taxon>Petromyzontiformes</taxon>
        <taxon>Petromyzontidae</taxon>
        <taxon>Petromyzon</taxon>
    </lineage>
</organism>
<evidence type="ECO:0000256" key="1">
    <source>
        <dbReference type="ARBA" id="ARBA00022723"/>
    </source>
</evidence>
<name>S4R7M6_PETMA</name>
<dbReference type="Pfam" id="PF12874">
    <property type="entry name" value="zf-met"/>
    <property type="match status" value="1"/>
</dbReference>
<evidence type="ECO:0000313" key="7">
    <source>
        <dbReference type="Ensembl" id="ENSPMAP00000001206.1"/>
    </source>
</evidence>
<keyword evidence="4" id="KW-0862">Zinc</keyword>
<feature type="domain" description="C2H2-type" evidence="6">
    <location>
        <begin position="32"/>
        <end position="55"/>
    </location>
</feature>
<dbReference type="PROSITE" id="PS50157">
    <property type="entry name" value="ZINC_FINGER_C2H2_2"/>
    <property type="match status" value="2"/>
</dbReference>
<evidence type="ECO:0000256" key="4">
    <source>
        <dbReference type="ARBA" id="ARBA00022833"/>
    </source>
</evidence>
<dbReference type="Gene3D" id="3.30.160.60">
    <property type="entry name" value="Classic Zinc Finger"/>
    <property type="match status" value="2"/>
</dbReference>
<protein>
    <recommendedName>
        <fullName evidence="6">C2H2-type domain-containing protein</fullName>
    </recommendedName>
</protein>
<dbReference type="GO" id="GO:0000981">
    <property type="term" value="F:DNA-binding transcription factor activity, RNA polymerase II-specific"/>
    <property type="evidence" value="ECO:0007669"/>
    <property type="project" value="TreeGrafter"/>
</dbReference>
<dbReference type="InterPro" id="IPR013087">
    <property type="entry name" value="Znf_C2H2_type"/>
</dbReference>
<keyword evidence="2" id="KW-0677">Repeat</keyword>
<keyword evidence="3 5" id="KW-0863">Zinc-finger</keyword>
<accession>S4R7M6</accession>
<dbReference type="GO" id="GO:0000978">
    <property type="term" value="F:RNA polymerase II cis-regulatory region sequence-specific DNA binding"/>
    <property type="evidence" value="ECO:0007669"/>
    <property type="project" value="TreeGrafter"/>
</dbReference>
<evidence type="ECO:0000256" key="2">
    <source>
        <dbReference type="ARBA" id="ARBA00022737"/>
    </source>
</evidence>
<dbReference type="PROSITE" id="PS00028">
    <property type="entry name" value="ZINC_FINGER_C2H2_1"/>
    <property type="match status" value="2"/>
</dbReference>
<sequence>ERPYVCEDCGKGFGSPAHLRQHRRGHAGAKRYRCGRCAKEFRCEESLQQHLLLHT</sequence>
<keyword evidence="1" id="KW-0479">Metal-binding</keyword>
<dbReference type="Pfam" id="PF00096">
    <property type="entry name" value="zf-C2H2"/>
    <property type="match status" value="1"/>
</dbReference>
<feature type="domain" description="C2H2-type" evidence="6">
    <location>
        <begin position="4"/>
        <end position="31"/>
    </location>
</feature>
<dbReference type="SUPFAM" id="SSF57667">
    <property type="entry name" value="beta-beta-alpha zinc fingers"/>
    <property type="match status" value="1"/>
</dbReference>
<evidence type="ECO:0000256" key="3">
    <source>
        <dbReference type="ARBA" id="ARBA00022771"/>
    </source>
</evidence>
<evidence type="ECO:0000256" key="5">
    <source>
        <dbReference type="PROSITE-ProRule" id="PRU00042"/>
    </source>
</evidence>
<proteinExistence type="predicted"/>
<dbReference type="InterPro" id="IPR036236">
    <property type="entry name" value="Znf_C2H2_sf"/>
</dbReference>
<dbReference type="SMART" id="SM00355">
    <property type="entry name" value="ZnF_C2H2"/>
    <property type="match status" value="2"/>
</dbReference>
<dbReference type="GO" id="GO:0008270">
    <property type="term" value="F:zinc ion binding"/>
    <property type="evidence" value="ECO:0007669"/>
    <property type="project" value="UniProtKB-KW"/>
</dbReference>
<reference evidence="7" key="2">
    <citation type="submission" date="2025-09" db="UniProtKB">
        <authorList>
            <consortium name="Ensembl"/>
        </authorList>
    </citation>
    <scope>IDENTIFICATION</scope>
</reference>
<dbReference type="AlphaFoldDB" id="S4R7M6"/>
<evidence type="ECO:0000259" key="6">
    <source>
        <dbReference type="PROSITE" id="PS50157"/>
    </source>
</evidence>
<dbReference type="HOGENOM" id="CLU_002678_42_25_1"/>
<reference evidence="7" key="1">
    <citation type="submission" date="2025-08" db="UniProtKB">
        <authorList>
            <consortium name="Ensembl"/>
        </authorList>
    </citation>
    <scope>IDENTIFICATION</scope>
</reference>
<dbReference type="FunFam" id="3.30.160.60:FF:000414">
    <property type="entry name" value="Zinc finger protein 398"/>
    <property type="match status" value="1"/>
</dbReference>
<dbReference type="Ensembl" id="ENSPMAT00000001211.1">
    <property type="protein sequence ID" value="ENSPMAP00000001206.1"/>
    <property type="gene ID" value="ENSPMAG00000001088.1"/>
</dbReference>
<dbReference type="FunFam" id="3.30.160.60:FF:000100">
    <property type="entry name" value="Zinc finger 45-like"/>
    <property type="match status" value="1"/>
</dbReference>
<dbReference type="PANTHER" id="PTHR23226:SF377">
    <property type="entry name" value="ZINC FINGER AND SCAN DOMAIN-CONTAINING PROTEIN 20"/>
    <property type="match status" value="1"/>
</dbReference>
<dbReference type="STRING" id="7757.ENSPMAP00000001206"/>